<name>A0A1I2G4F4_9BACL</name>
<protein>
    <submittedName>
        <fullName evidence="2">Phosphotransferase enzyme family protein</fullName>
    </submittedName>
</protein>
<organism evidence="2 3">
    <name type="scientific">Paenibacillus algorifonticola</name>
    <dbReference type="NCBI Taxonomy" id="684063"/>
    <lineage>
        <taxon>Bacteria</taxon>
        <taxon>Bacillati</taxon>
        <taxon>Bacillota</taxon>
        <taxon>Bacilli</taxon>
        <taxon>Bacillales</taxon>
        <taxon>Paenibacillaceae</taxon>
        <taxon>Paenibacillus</taxon>
    </lineage>
</organism>
<dbReference type="InterPro" id="IPR002575">
    <property type="entry name" value="Aminoglycoside_PTrfase"/>
</dbReference>
<dbReference type="SUPFAM" id="SSF56112">
    <property type="entry name" value="Protein kinase-like (PK-like)"/>
    <property type="match status" value="1"/>
</dbReference>
<dbReference type="Proteomes" id="UP000183410">
    <property type="component" value="Unassembled WGS sequence"/>
</dbReference>
<dbReference type="GO" id="GO:0016740">
    <property type="term" value="F:transferase activity"/>
    <property type="evidence" value="ECO:0007669"/>
    <property type="project" value="UniProtKB-KW"/>
</dbReference>
<sequence length="324" mass="38105">MALFCHLKLDDLQEYMGKVFGIDYVVANVSKMHGGAQKVVYKIDCTNRFSCILYVWDLTMNFFQEEIANEAITDRSYGSDLFEMNNRYLREHGIQTPALYDLNKERSRYNFDYALVEYVNGHKAEVYFHHSDTTVQDRLFERVGHMLTGMHANERHSYGKPNQVGNHSGSCHLLQLENAKVQLSYASNHIESIKKNECRLLEKLHELESRIKPRSRYGFIHGELGPDHILVTDQLEPYLIDIEGAEFFDIEHEHSFLELRFGEFYRYLKNDNLDHNRMLFYRFHHHIALTSGGLKLLHRGFPDQLFAKGLADYHYRRTLQFIEG</sequence>
<evidence type="ECO:0000313" key="2">
    <source>
        <dbReference type="EMBL" id="SFF11511.1"/>
    </source>
</evidence>
<dbReference type="Pfam" id="PF01636">
    <property type="entry name" value="APH"/>
    <property type="match status" value="1"/>
</dbReference>
<accession>A0A1I2G4F4</accession>
<proteinExistence type="predicted"/>
<evidence type="ECO:0000259" key="1">
    <source>
        <dbReference type="Pfam" id="PF01636"/>
    </source>
</evidence>
<dbReference type="InterPro" id="IPR011009">
    <property type="entry name" value="Kinase-like_dom_sf"/>
</dbReference>
<keyword evidence="3" id="KW-1185">Reference proteome</keyword>
<evidence type="ECO:0000313" key="3">
    <source>
        <dbReference type="Proteomes" id="UP000183410"/>
    </source>
</evidence>
<keyword evidence="2" id="KW-0808">Transferase</keyword>
<reference evidence="3" key="1">
    <citation type="submission" date="2016-10" db="EMBL/GenBank/DDBJ databases">
        <authorList>
            <person name="Varghese N."/>
            <person name="Submissions S."/>
        </authorList>
    </citation>
    <scope>NUCLEOTIDE SEQUENCE [LARGE SCALE GENOMIC DNA]</scope>
    <source>
        <strain evidence="3">CGMCC 1.10223</strain>
    </source>
</reference>
<dbReference type="AlphaFoldDB" id="A0A1I2G4F4"/>
<gene>
    <name evidence="2" type="ORF">SAMN04487969_11496</name>
</gene>
<feature type="domain" description="Aminoglycoside phosphotransferase" evidence="1">
    <location>
        <begin position="87"/>
        <end position="243"/>
    </location>
</feature>
<dbReference type="EMBL" id="FONN01000014">
    <property type="protein sequence ID" value="SFF11511.1"/>
    <property type="molecule type" value="Genomic_DNA"/>
</dbReference>